<organism evidence="2 3">
    <name type="scientific">Stylosanthes scabra</name>
    <dbReference type="NCBI Taxonomy" id="79078"/>
    <lineage>
        <taxon>Eukaryota</taxon>
        <taxon>Viridiplantae</taxon>
        <taxon>Streptophyta</taxon>
        <taxon>Embryophyta</taxon>
        <taxon>Tracheophyta</taxon>
        <taxon>Spermatophyta</taxon>
        <taxon>Magnoliopsida</taxon>
        <taxon>eudicotyledons</taxon>
        <taxon>Gunneridae</taxon>
        <taxon>Pentapetalae</taxon>
        <taxon>rosids</taxon>
        <taxon>fabids</taxon>
        <taxon>Fabales</taxon>
        <taxon>Fabaceae</taxon>
        <taxon>Papilionoideae</taxon>
        <taxon>50 kb inversion clade</taxon>
        <taxon>dalbergioids sensu lato</taxon>
        <taxon>Dalbergieae</taxon>
        <taxon>Pterocarpus clade</taxon>
        <taxon>Stylosanthes</taxon>
    </lineage>
</organism>
<dbReference type="CDD" id="cd22164">
    <property type="entry name" value="F-box_AtSKIP19-like"/>
    <property type="match status" value="1"/>
</dbReference>
<dbReference type="Pfam" id="PF12937">
    <property type="entry name" value="F-box-like"/>
    <property type="match status" value="1"/>
</dbReference>
<dbReference type="InterPro" id="IPR001810">
    <property type="entry name" value="F-box_dom"/>
</dbReference>
<evidence type="ECO:0000259" key="1">
    <source>
        <dbReference type="PROSITE" id="PS50181"/>
    </source>
</evidence>
<protein>
    <recommendedName>
        <fullName evidence="1">F-box domain-containing protein</fullName>
    </recommendedName>
</protein>
<dbReference type="EMBL" id="JASCZI010060642">
    <property type="protein sequence ID" value="MED6134903.1"/>
    <property type="molecule type" value="Genomic_DNA"/>
</dbReference>
<reference evidence="2 3" key="1">
    <citation type="journal article" date="2023" name="Plants (Basel)">
        <title>Bridging the Gap: Combining Genomics and Transcriptomics Approaches to Understand Stylosanthes scabra, an Orphan Legume from the Brazilian Caatinga.</title>
        <authorList>
            <person name="Ferreira-Neto J.R.C."/>
            <person name="da Silva M.D."/>
            <person name="Binneck E."/>
            <person name="de Melo N.F."/>
            <person name="da Silva R.H."/>
            <person name="de Melo A.L.T.M."/>
            <person name="Pandolfi V."/>
            <person name="Bustamante F.O."/>
            <person name="Brasileiro-Vidal A.C."/>
            <person name="Benko-Iseppon A.M."/>
        </authorList>
    </citation>
    <scope>NUCLEOTIDE SEQUENCE [LARGE SCALE GENOMIC DNA]</scope>
    <source>
        <tissue evidence="2">Leaves</tissue>
    </source>
</reference>
<evidence type="ECO:0000313" key="3">
    <source>
        <dbReference type="Proteomes" id="UP001341840"/>
    </source>
</evidence>
<dbReference type="SUPFAM" id="SSF81383">
    <property type="entry name" value="F-box domain"/>
    <property type="match status" value="1"/>
</dbReference>
<proteinExistence type="predicted"/>
<dbReference type="InterPro" id="IPR036047">
    <property type="entry name" value="F-box-like_dom_sf"/>
</dbReference>
<dbReference type="PANTHER" id="PTHR38926">
    <property type="entry name" value="F-BOX DOMAIN CONTAINING PROTEIN, EXPRESSED"/>
    <property type="match status" value="1"/>
</dbReference>
<name>A0ABU6SGI2_9FABA</name>
<comment type="caution">
    <text evidence="2">The sequence shown here is derived from an EMBL/GenBank/DDBJ whole genome shotgun (WGS) entry which is preliminary data.</text>
</comment>
<dbReference type="Gene3D" id="1.20.1280.50">
    <property type="match status" value="1"/>
</dbReference>
<sequence length="159" mass="17898">MGKESIMATQSQKAWYTNPLLKPTSCNTGTRNWLDLPYDMTLMLMTKVGAFHILNSAQQVCKQWRGICMDPFLWRTIEMCNLGFSKHEAYYLPKMCRHSIDRSNGRLLDIEIQSAPGSRQSLRDSIPSVPQAASAADPISTNAAPTRPIFCQTRDTVVN</sequence>
<dbReference type="PROSITE" id="PS50181">
    <property type="entry name" value="FBOX"/>
    <property type="match status" value="1"/>
</dbReference>
<keyword evidence="3" id="KW-1185">Reference proteome</keyword>
<accession>A0ABU6SGI2</accession>
<feature type="domain" description="F-box" evidence="1">
    <location>
        <begin position="30"/>
        <end position="77"/>
    </location>
</feature>
<dbReference type="Proteomes" id="UP001341840">
    <property type="component" value="Unassembled WGS sequence"/>
</dbReference>
<gene>
    <name evidence="2" type="ORF">PIB30_041231</name>
</gene>
<dbReference type="PANTHER" id="PTHR38926:SF2">
    <property type="entry name" value="F-BOX_LRR-REPEAT PROTEIN 21-RELATED"/>
    <property type="match status" value="1"/>
</dbReference>
<evidence type="ECO:0000313" key="2">
    <source>
        <dbReference type="EMBL" id="MED6134903.1"/>
    </source>
</evidence>